<dbReference type="EMBL" id="CP033138">
    <property type="protein sequence ID" value="AYO18391.1"/>
    <property type="molecule type" value="Genomic_DNA"/>
</dbReference>
<evidence type="ECO:0000313" key="1">
    <source>
        <dbReference type="EMBL" id="AYO18391.1"/>
    </source>
</evidence>
<protein>
    <submittedName>
        <fullName evidence="2">Uncharacterized protein</fullName>
    </submittedName>
</protein>
<dbReference type="Proteomes" id="UP000272136">
    <property type="component" value="Chromosome 2"/>
</dbReference>
<dbReference type="Proteomes" id="UP000390336">
    <property type="component" value="Chromosome 2"/>
</dbReference>
<organism evidence="2 4">
    <name type="scientific">Vibrio owensii</name>
    <dbReference type="NCBI Taxonomy" id="696485"/>
    <lineage>
        <taxon>Bacteria</taxon>
        <taxon>Pseudomonadati</taxon>
        <taxon>Pseudomonadota</taxon>
        <taxon>Gammaproteobacteria</taxon>
        <taxon>Vibrionales</taxon>
        <taxon>Vibrionaceae</taxon>
        <taxon>Vibrio</taxon>
    </lineage>
</organism>
<name>A0AAP9KDP7_9VIBR</name>
<reference evidence="2" key="3">
    <citation type="submission" date="2019-11" db="EMBL/GenBank/DDBJ databases">
        <title>Complete genome sequence of Vibrio owensii SH-14 isolated from shrimp with acute hepatopancreatic necrosis diease.</title>
        <authorList>
            <person name="Liang X."/>
            <person name="Wang Y."/>
        </authorList>
    </citation>
    <scope>NUCLEOTIDE SEQUENCE</scope>
    <source>
        <strain evidence="2">SH14</strain>
    </source>
</reference>
<evidence type="ECO:0000313" key="3">
    <source>
        <dbReference type="Proteomes" id="UP000272136"/>
    </source>
</evidence>
<proteinExistence type="predicted"/>
<reference evidence="1 3" key="2">
    <citation type="submission" date="2018-10" db="EMBL/GenBank/DDBJ databases">
        <title>Whole Genome of Vibrio owensii strain 170502, isolated from Acute Hepatopancreatic Necrosis Disease (AHPND) shrimp.</title>
        <authorList>
            <person name="Yan M."/>
            <person name="Wang X."/>
            <person name="Wang Y."/>
        </authorList>
    </citation>
    <scope>NUCLEOTIDE SEQUENCE [LARGE SCALE GENOMIC DNA]</scope>
    <source>
        <strain evidence="1 3">1700302</strain>
    </source>
</reference>
<keyword evidence="3" id="KW-1185">Reference proteome</keyword>
<evidence type="ECO:0000313" key="4">
    <source>
        <dbReference type="Proteomes" id="UP000390336"/>
    </source>
</evidence>
<evidence type="ECO:0000313" key="2">
    <source>
        <dbReference type="EMBL" id="QGH51024.1"/>
    </source>
</evidence>
<accession>A0AAP9KDP7</accession>
<gene>
    <name evidence="2" type="ORF">APZ19_26385</name>
    <name evidence="1" type="ORF">D0812_18615</name>
</gene>
<sequence length="13" mass="1741">MHCYLRTPLWRKH</sequence>
<reference evidence="2 4" key="1">
    <citation type="journal article" date="2015" name="Genome Announc.">
        <title>Draft Genome Sequence of Vibrio owensii Strain SH-14, Which Causes Shrimp Acute Hepatopancreatic Necrosis Disease.</title>
        <authorList>
            <person name="Liu L."/>
            <person name="Xiao J."/>
            <person name="Xia X."/>
            <person name="Pan Y."/>
            <person name="Yan S."/>
            <person name="Wang Y."/>
        </authorList>
    </citation>
    <scope>NUCLEOTIDE SEQUENCE [LARGE SCALE GENOMIC DNA]</scope>
    <source>
        <strain evidence="2 4">SH14</strain>
    </source>
</reference>
<dbReference type="EMBL" id="CP045860">
    <property type="protein sequence ID" value="QGH51024.1"/>
    <property type="molecule type" value="Genomic_DNA"/>
</dbReference>